<dbReference type="InterPro" id="IPR041577">
    <property type="entry name" value="RT_RNaseH_2"/>
</dbReference>
<dbReference type="CDD" id="cd01647">
    <property type="entry name" value="RT_LTR"/>
    <property type="match status" value="1"/>
</dbReference>
<dbReference type="InterPro" id="IPR043502">
    <property type="entry name" value="DNA/RNA_pol_sf"/>
</dbReference>
<feature type="domain" description="Reverse transcriptase/retrotransposon-derived protein RNase H-like" evidence="2">
    <location>
        <begin position="232"/>
        <end position="285"/>
    </location>
</feature>
<dbReference type="Pfam" id="PF00078">
    <property type="entry name" value="RVT_1"/>
    <property type="match status" value="1"/>
</dbReference>
<sequence length="402" mass="45898">MFAWSPSDLKGINPEVNKLLEAGYVSEVQYTEWLSHVVVVPKESGKWRMCTDFTDLNKACLKDPFPLPRIDLLVDSTAGCELFSMMDAYPGYHQILMAEEDRDKISFITENGIYCYNVIPFDLKNAGATYQCLVNKKFKSLIGVSMEVYVADMLVKSRKSEDHLEHLKQAFDVMRTYGMKLNPTKCTFEVGGGKFLGFMVRERGIEANPEKIEAIKNLASPKMMKETKGFEWNEECEQVLQDLKKYLTSPPLLANPKNDEPLYLYLAVSEEAVSSLLVREESGKGSYETRERSMIFYLKKAKEMITKFDKCAIQHIPRCENERADALSKFGAMMTRIKDRRITVMIKEKAVIEEIVEVQAIESQGSWMDDIGETLRDGIEPKKPVTARQVKFKANRFTSIGD</sequence>
<reference evidence="3" key="1">
    <citation type="submission" date="2020-06" db="EMBL/GenBank/DDBJ databases">
        <authorList>
            <person name="Li T."/>
            <person name="Hu X."/>
            <person name="Zhang T."/>
            <person name="Song X."/>
            <person name="Zhang H."/>
            <person name="Dai N."/>
            <person name="Sheng W."/>
            <person name="Hou X."/>
            <person name="Wei L."/>
        </authorList>
    </citation>
    <scope>NUCLEOTIDE SEQUENCE</scope>
    <source>
        <strain evidence="3">KEN1</strain>
        <tissue evidence="3">Leaf</tissue>
    </source>
</reference>
<evidence type="ECO:0000259" key="2">
    <source>
        <dbReference type="Pfam" id="PF17919"/>
    </source>
</evidence>
<dbReference type="GO" id="GO:0003676">
    <property type="term" value="F:nucleic acid binding"/>
    <property type="evidence" value="ECO:0007669"/>
    <property type="project" value="InterPro"/>
</dbReference>
<name>A0AAW2UFB2_9LAMI</name>
<proteinExistence type="predicted"/>
<feature type="domain" description="Reverse transcriptase" evidence="1">
    <location>
        <begin position="40"/>
        <end position="199"/>
    </location>
</feature>
<organism evidence="3">
    <name type="scientific">Sesamum latifolium</name>
    <dbReference type="NCBI Taxonomy" id="2727402"/>
    <lineage>
        <taxon>Eukaryota</taxon>
        <taxon>Viridiplantae</taxon>
        <taxon>Streptophyta</taxon>
        <taxon>Embryophyta</taxon>
        <taxon>Tracheophyta</taxon>
        <taxon>Spermatophyta</taxon>
        <taxon>Magnoliopsida</taxon>
        <taxon>eudicotyledons</taxon>
        <taxon>Gunneridae</taxon>
        <taxon>Pentapetalae</taxon>
        <taxon>asterids</taxon>
        <taxon>lamiids</taxon>
        <taxon>Lamiales</taxon>
        <taxon>Pedaliaceae</taxon>
        <taxon>Sesamum</taxon>
    </lineage>
</organism>
<dbReference type="Gene3D" id="3.10.10.10">
    <property type="entry name" value="HIV Type 1 Reverse Transcriptase, subunit A, domain 1"/>
    <property type="match status" value="1"/>
</dbReference>
<dbReference type="SUPFAM" id="SSF56672">
    <property type="entry name" value="DNA/RNA polymerases"/>
    <property type="match status" value="1"/>
</dbReference>
<dbReference type="PANTHER" id="PTHR24559">
    <property type="entry name" value="TRANSPOSON TY3-I GAG-POL POLYPROTEIN"/>
    <property type="match status" value="1"/>
</dbReference>
<dbReference type="PANTHER" id="PTHR24559:SF431">
    <property type="entry name" value="RNA-DIRECTED DNA POLYMERASE HOMOLOG"/>
    <property type="match status" value="1"/>
</dbReference>
<dbReference type="Pfam" id="PF17919">
    <property type="entry name" value="RT_RNaseH_2"/>
    <property type="match status" value="1"/>
</dbReference>
<accession>A0AAW2UFB2</accession>
<dbReference type="AlphaFoldDB" id="A0AAW2UFB2"/>
<dbReference type="Gene3D" id="3.30.70.270">
    <property type="match status" value="2"/>
</dbReference>
<dbReference type="InterPro" id="IPR036397">
    <property type="entry name" value="RNaseH_sf"/>
</dbReference>
<evidence type="ECO:0000313" key="3">
    <source>
        <dbReference type="EMBL" id="KAL0415580.1"/>
    </source>
</evidence>
<protein>
    <submittedName>
        <fullName evidence="3">Retrovirus-related Pol polyprotein from transposon gypsy</fullName>
    </submittedName>
</protein>
<comment type="caution">
    <text evidence="3">The sequence shown here is derived from an EMBL/GenBank/DDBJ whole genome shotgun (WGS) entry which is preliminary data.</text>
</comment>
<evidence type="ECO:0000259" key="1">
    <source>
        <dbReference type="Pfam" id="PF00078"/>
    </source>
</evidence>
<gene>
    <name evidence="3" type="ORF">Slati_3389900</name>
</gene>
<reference evidence="3" key="2">
    <citation type="journal article" date="2024" name="Plant">
        <title>Genomic evolution and insights into agronomic trait innovations of Sesamum species.</title>
        <authorList>
            <person name="Miao H."/>
            <person name="Wang L."/>
            <person name="Qu L."/>
            <person name="Liu H."/>
            <person name="Sun Y."/>
            <person name="Le M."/>
            <person name="Wang Q."/>
            <person name="Wei S."/>
            <person name="Zheng Y."/>
            <person name="Lin W."/>
            <person name="Duan Y."/>
            <person name="Cao H."/>
            <person name="Xiong S."/>
            <person name="Wang X."/>
            <person name="Wei L."/>
            <person name="Li C."/>
            <person name="Ma Q."/>
            <person name="Ju M."/>
            <person name="Zhao R."/>
            <person name="Li G."/>
            <person name="Mu C."/>
            <person name="Tian Q."/>
            <person name="Mei H."/>
            <person name="Zhang T."/>
            <person name="Gao T."/>
            <person name="Zhang H."/>
        </authorList>
    </citation>
    <scope>NUCLEOTIDE SEQUENCE</scope>
    <source>
        <tissue evidence="3">Leaf</tissue>
    </source>
</reference>
<dbReference type="InterPro" id="IPR053134">
    <property type="entry name" value="RNA-dir_DNA_polymerase"/>
</dbReference>
<dbReference type="InterPro" id="IPR000477">
    <property type="entry name" value="RT_dom"/>
</dbReference>
<dbReference type="InterPro" id="IPR043128">
    <property type="entry name" value="Rev_trsase/Diguanyl_cyclase"/>
</dbReference>
<dbReference type="EMBL" id="JACGWN010000012">
    <property type="protein sequence ID" value="KAL0415580.1"/>
    <property type="molecule type" value="Genomic_DNA"/>
</dbReference>
<dbReference type="Gene3D" id="3.30.420.10">
    <property type="entry name" value="Ribonuclease H-like superfamily/Ribonuclease H"/>
    <property type="match status" value="1"/>
</dbReference>